<gene>
    <name evidence="1" type="ORF">Fot_11473</name>
</gene>
<name>A0ABD1WJS8_9LAMI</name>
<accession>A0ABD1WJS8</accession>
<evidence type="ECO:0000313" key="2">
    <source>
        <dbReference type="Proteomes" id="UP001604277"/>
    </source>
</evidence>
<organism evidence="1 2">
    <name type="scientific">Forsythia ovata</name>
    <dbReference type="NCBI Taxonomy" id="205694"/>
    <lineage>
        <taxon>Eukaryota</taxon>
        <taxon>Viridiplantae</taxon>
        <taxon>Streptophyta</taxon>
        <taxon>Embryophyta</taxon>
        <taxon>Tracheophyta</taxon>
        <taxon>Spermatophyta</taxon>
        <taxon>Magnoliopsida</taxon>
        <taxon>eudicotyledons</taxon>
        <taxon>Gunneridae</taxon>
        <taxon>Pentapetalae</taxon>
        <taxon>asterids</taxon>
        <taxon>lamiids</taxon>
        <taxon>Lamiales</taxon>
        <taxon>Oleaceae</taxon>
        <taxon>Forsythieae</taxon>
        <taxon>Forsythia</taxon>
    </lineage>
</organism>
<dbReference type="AlphaFoldDB" id="A0ABD1WJS8"/>
<reference evidence="2" key="1">
    <citation type="submission" date="2024-07" db="EMBL/GenBank/DDBJ databases">
        <title>Two chromosome-level genome assemblies of Korean endemic species Abeliophyllum distichum and Forsythia ovata (Oleaceae).</title>
        <authorList>
            <person name="Jang H."/>
        </authorList>
    </citation>
    <scope>NUCLEOTIDE SEQUENCE [LARGE SCALE GENOMIC DNA]</scope>
</reference>
<dbReference type="EMBL" id="JBFOLJ010000003">
    <property type="protein sequence ID" value="KAL2549943.1"/>
    <property type="molecule type" value="Genomic_DNA"/>
</dbReference>
<keyword evidence="2" id="KW-1185">Reference proteome</keyword>
<protein>
    <submittedName>
        <fullName evidence="1">Uncharacterized protein</fullName>
    </submittedName>
</protein>
<sequence length="233" mass="25992">MSGFYFSSVPKLKIRRGGVVDDILPPPPVSFAAFVSGIAVRQAPETMVSSSSFIPLASEVTSGVPSVLFPGDLFFHRKSLDDHARGRQSPIARRRGPCPGKGWRIRRILVGPGKAERILLQRLRIAFSKIEERPEPLFLILLDELDPTVLEKLPASTAIAAVSVHKYWTSTFWKAADNVELTELLKLAEMYTSQSHVFNCELYKVLAMKVDELRSTVGRGRGCRRAAFRKKDL</sequence>
<comment type="caution">
    <text evidence="1">The sequence shown here is derived from an EMBL/GenBank/DDBJ whole genome shotgun (WGS) entry which is preliminary data.</text>
</comment>
<proteinExistence type="predicted"/>
<evidence type="ECO:0000313" key="1">
    <source>
        <dbReference type="EMBL" id="KAL2549943.1"/>
    </source>
</evidence>
<dbReference type="Proteomes" id="UP001604277">
    <property type="component" value="Unassembled WGS sequence"/>
</dbReference>